<dbReference type="PROSITE" id="PS51462">
    <property type="entry name" value="NUDIX"/>
    <property type="match status" value="1"/>
</dbReference>
<dbReference type="EMBL" id="JANFXK010000002">
    <property type="protein sequence ID" value="MCQ4635567.1"/>
    <property type="molecule type" value="Genomic_DNA"/>
</dbReference>
<dbReference type="PANTHER" id="PTHR43046">
    <property type="entry name" value="GDP-MANNOSE MANNOSYL HYDROLASE"/>
    <property type="match status" value="1"/>
</dbReference>
<evidence type="ECO:0000259" key="4">
    <source>
        <dbReference type="PROSITE" id="PS51462"/>
    </source>
</evidence>
<dbReference type="GO" id="GO:0016787">
    <property type="term" value="F:hydrolase activity"/>
    <property type="evidence" value="ECO:0007669"/>
    <property type="project" value="UniProtKB-KW"/>
</dbReference>
<protein>
    <submittedName>
        <fullName evidence="5">NUDIX hydrolase</fullName>
    </submittedName>
</protein>
<dbReference type="InterPro" id="IPR000086">
    <property type="entry name" value="NUDIX_hydrolase_dom"/>
</dbReference>
<keyword evidence="3" id="KW-0460">Magnesium</keyword>
<dbReference type="SUPFAM" id="SSF55811">
    <property type="entry name" value="Nudix"/>
    <property type="match status" value="1"/>
</dbReference>
<evidence type="ECO:0000256" key="2">
    <source>
        <dbReference type="ARBA" id="ARBA00022801"/>
    </source>
</evidence>
<keyword evidence="2 5" id="KW-0378">Hydrolase</keyword>
<dbReference type="InterPro" id="IPR015797">
    <property type="entry name" value="NUDIX_hydrolase-like_dom_sf"/>
</dbReference>
<name>A0ABT1RK56_9FIRM</name>
<keyword evidence="6" id="KW-1185">Reference proteome</keyword>
<evidence type="ECO:0000313" key="5">
    <source>
        <dbReference type="EMBL" id="MCQ4635567.1"/>
    </source>
</evidence>
<evidence type="ECO:0000256" key="1">
    <source>
        <dbReference type="ARBA" id="ARBA00001946"/>
    </source>
</evidence>
<organism evidence="5 6">
    <name type="scientific">Anaerovorax odorimutans</name>
    <dbReference type="NCBI Taxonomy" id="109327"/>
    <lineage>
        <taxon>Bacteria</taxon>
        <taxon>Bacillati</taxon>
        <taxon>Bacillota</taxon>
        <taxon>Clostridia</taxon>
        <taxon>Peptostreptococcales</taxon>
        <taxon>Anaerovoracaceae</taxon>
        <taxon>Anaerovorax</taxon>
    </lineage>
</organism>
<dbReference type="Proteomes" id="UP001524502">
    <property type="component" value="Unassembled WGS sequence"/>
</dbReference>
<proteinExistence type="predicted"/>
<dbReference type="RefSeq" id="WP_256130761.1">
    <property type="nucleotide sequence ID" value="NZ_JANFXK010000002.1"/>
</dbReference>
<comment type="caution">
    <text evidence="5">The sequence shown here is derived from an EMBL/GenBank/DDBJ whole genome shotgun (WGS) entry which is preliminary data.</text>
</comment>
<dbReference type="Gene3D" id="3.90.79.10">
    <property type="entry name" value="Nucleoside Triphosphate Pyrophosphohydrolase"/>
    <property type="match status" value="1"/>
</dbReference>
<evidence type="ECO:0000256" key="3">
    <source>
        <dbReference type="ARBA" id="ARBA00022842"/>
    </source>
</evidence>
<dbReference type="PRINTS" id="PR00502">
    <property type="entry name" value="NUDIXFAMILY"/>
</dbReference>
<evidence type="ECO:0000313" key="6">
    <source>
        <dbReference type="Proteomes" id="UP001524502"/>
    </source>
</evidence>
<dbReference type="Pfam" id="PF00293">
    <property type="entry name" value="NUDIX"/>
    <property type="match status" value="1"/>
</dbReference>
<accession>A0ABT1RK56</accession>
<dbReference type="PANTHER" id="PTHR43046:SF12">
    <property type="entry name" value="GDP-MANNOSE MANNOSYL HYDROLASE"/>
    <property type="match status" value="1"/>
</dbReference>
<comment type="cofactor">
    <cofactor evidence="1">
        <name>Mg(2+)</name>
        <dbReference type="ChEBI" id="CHEBI:18420"/>
    </cofactor>
</comment>
<dbReference type="InterPro" id="IPR020476">
    <property type="entry name" value="Nudix_hydrolase"/>
</dbReference>
<reference evidence="5 6" key="1">
    <citation type="submission" date="2022-06" db="EMBL/GenBank/DDBJ databases">
        <title>Isolation of gut microbiota from human fecal samples.</title>
        <authorList>
            <person name="Pamer E.G."/>
            <person name="Barat B."/>
            <person name="Waligurski E."/>
            <person name="Medina S."/>
            <person name="Paddock L."/>
            <person name="Mostad J."/>
        </authorList>
    </citation>
    <scope>NUCLEOTIDE SEQUENCE [LARGE SCALE GENOMIC DNA]</scope>
    <source>
        <strain evidence="5 6">SL.3.17</strain>
    </source>
</reference>
<sequence>MWVGGVRVVILDDKKRVLMVRQHHEGRDIWMVPGGGVEEGENSSQAGAREVLEETGLRVKMGKLIWHVEEVSEKRGQRFVNFFLAELEGGTLELGSDPEFDSDSQVLREVRFMSREEMCHLEVLYPEYLKDELWRFLEEDYYGYNAFKIRE</sequence>
<gene>
    <name evidence="5" type="ORF">NE619_02400</name>
</gene>
<feature type="domain" description="Nudix hydrolase" evidence="4">
    <location>
        <begin position="1"/>
        <end position="138"/>
    </location>
</feature>